<proteinExistence type="predicted"/>
<name>A0A4D4KQX7_9ACTN</name>
<reference evidence="2 3" key="1">
    <citation type="journal article" date="2020" name="Int. J. Syst. Evol. Microbiol.">
        <title>Reclassification of Streptomyces castelarensis and Streptomyces sporoclivatus as later heterotypic synonyms of Streptomyces antimycoticus.</title>
        <authorList>
            <person name="Komaki H."/>
            <person name="Tamura T."/>
        </authorList>
    </citation>
    <scope>NUCLEOTIDE SEQUENCE [LARGE SCALE GENOMIC DNA]</scope>
    <source>
        <strain evidence="2 3">NBRC 12839</strain>
    </source>
</reference>
<sequence>MAVQLAHVDVQDRGAGVVAVDRRLHVLIHGEREVVGVTGQPLRPIGRGLDDQLLLVLRVQGVIEERSISFVGWSSLAAPYVTARDARAEEDGEDRSGIAGRDSRARRGPGYDQRGPGESMRPRAGVPLALVRPAVSVAVRQR</sequence>
<feature type="region of interest" description="Disordered" evidence="1">
    <location>
        <begin position="84"/>
        <end position="125"/>
    </location>
</feature>
<dbReference type="Proteomes" id="UP000299290">
    <property type="component" value="Unassembled WGS sequence"/>
</dbReference>
<comment type="caution">
    <text evidence="2">The sequence shown here is derived from an EMBL/GenBank/DDBJ whole genome shotgun (WGS) entry which is preliminary data.</text>
</comment>
<protein>
    <submittedName>
        <fullName evidence="2">Uncharacterized protein</fullName>
    </submittedName>
</protein>
<evidence type="ECO:0000313" key="2">
    <source>
        <dbReference type="EMBL" id="GDY48970.1"/>
    </source>
</evidence>
<keyword evidence="3" id="KW-1185">Reference proteome</keyword>
<evidence type="ECO:0000313" key="3">
    <source>
        <dbReference type="Proteomes" id="UP000299290"/>
    </source>
</evidence>
<organism evidence="2 3">
    <name type="scientific">Streptomyces antimycoticus</name>
    <dbReference type="NCBI Taxonomy" id="68175"/>
    <lineage>
        <taxon>Bacteria</taxon>
        <taxon>Bacillati</taxon>
        <taxon>Actinomycetota</taxon>
        <taxon>Actinomycetes</taxon>
        <taxon>Kitasatosporales</taxon>
        <taxon>Streptomycetaceae</taxon>
        <taxon>Streptomyces</taxon>
        <taxon>Streptomyces violaceusniger group</taxon>
    </lineage>
</organism>
<accession>A0A4D4KQX7</accession>
<evidence type="ECO:0000256" key="1">
    <source>
        <dbReference type="SAM" id="MobiDB-lite"/>
    </source>
</evidence>
<gene>
    <name evidence="2" type="ORF">SANT12839_098520</name>
</gene>
<dbReference type="AlphaFoldDB" id="A0A4D4KQX7"/>
<dbReference type="EMBL" id="BJHV01000001">
    <property type="protein sequence ID" value="GDY48970.1"/>
    <property type="molecule type" value="Genomic_DNA"/>
</dbReference>